<protein>
    <recommendedName>
        <fullName evidence="10">HSF-type DNA-binding domain-containing protein</fullName>
    </recommendedName>
</protein>
<sequence>MSSDTPSAAAHVSSSALDQDHEHPERDRVDTPSPTDSNGRRRRSSEVASRKMDASRSSAALGIRTPEPKLERTLDDQRIDSAVPAAAAPPSSMSHDLPLRQYKRSPPGSLASDDGMSGASSASSHRGPGSDTVMRSRDSGRAELASSGRAGSAKRRDVDSRDSRAPILPPVRSESVSDRYRLSASSRSPRSLEGRSLRSQAPLNAELPLPLRRSRSPGTEGLLPPSREPREAFLHGDHDQVRATQRRGDRDATSSASLRNNRFMHIDSLTGEAGLPSSRAEESPSLMPSFRGYRGPRPEMQHRQHPAYLNAALHPGAAGSSRIVLPLPASGFPYQGFSSKSDRQGPDPYRPRQLPVPKSPTSRTTAVGRPRATSSVAPTPAGKSDLSLAHSHATPGSGHGSDSAGPSSVPHAFASAMSSKQQQSFVSKLYAMLEDRSISDMIDWTPDGTAFSVANPSEFSRLILPNWFKHSNWQSFVRQLNMYGFHKVNHTFQGNPNDEVQVWEFKHSLFRRGDVQALADIKRKAARHRNSDSQSRSLAAAALASGIPIGDYDSSNLYRGDEGMQQDMDSPTSSPEMPMSNSLPETLSLGLRFYDRQGEAIRVTAHSREQVPQRAVRHRSDSQTYGQAQQGAQESAGPAHRSSGIEGQVPRAGPAAENSASSIDLNLVAGRISDVSERVDAIIRHSSFVEKELLRLTAELAMSRQTEEDQNRHLMLLESQVRFLTERLERFEDAAGRSRDLSAQPATLRDQPLLHSSGAGQSARSQQPRPP</sequence>
<accession>A0A316WBP2</accession>
<feature type="region of interest" description="Disordered" evidence="9">
    <location>
        <begin position="554"/>
        <end position="584"/>
    </location>
</feature>
<dbReference type="Gene3D" id="1.10.10.10">
    <property type="entry name" value="Winged helix-like DNA-binding domain superfamily/Winged helix DNA-binding domain"/>
    <property type="match status" value="1"/>
</dbReference>
<feature type="region of interest" description="Disordered" evidence="9">
    <location>
        <begin position="335"/>
        <end position="416"/>
    </location>
</feature>
<dbReference type="GO" id="GO:0043565">
    <property type="term" value="F:sequence-specific DNA binding"/>
    <property type="evidence" value="ECO:0007669"/>
    <property type="project" value="InterPro"/>
</dbReference>
<name>A0A316WBP2_9BASI</name>
<evidence type="ECO:0000256" key="5">
    <source>
        <dbReference type="ARBA" id="ARBA00023163"/>
    </source>
</evidence>
<dbReference type="InterPro" id="IPR000232">
    <property type="entry name" value="HSF_DNA-bd"/>
</dbReference>
<feature type="compositionally biased region" description="Polar residues" evidence="9">
    <location>
        <begin position="567"/>
        <end position="584"/>
    </location>
</feature>
<dbReference type="GO" id="GO:0003700">
    <property type="term" value="F:DNA-binding transcription factor activity"/>
    <property type="evidence" value="ECO:0007669"/>
    <property type="project" value="InterPro"/>
</dbReference>
<feature type="compositionally biased region" description="Low complexity" evidence="9">
    <location>
        <begin position="81"/>
        <end position="92"/>
    </location>
</feature>
<dbReference type="STRING" id="1522189.A0A316WBP2"/>
<dbReference type="GO" id="GO:0005634">
    <property type="term" value="C:nucleus"/>
    <property type="evidence" value="ECO:0007669"/>
    <property type="project" value="UniProtKB-SubCell"/>
</dbReference>
<feature type="compositionally biased region" description="Basic and acidic residues" evidence="9">
    <location>
        <begin position="44"/>
        <end position="54"/>
    </location>
</feature>
<feature type="region of interest" description="Disordered" evidence="9">
    <location>
        <begin position="735"/>
        <end position="771"/>
    </location>
</feature>
<feature type="compositionally biased region" description="Basic and acidic residues" evidence="9">
    <location>
        <begin position="154"/>
        <end position="164"/>
    </location>
</feature>
<evidence type="ECO:0000313" key="12">
    <source>
        <dbReference type="Proteomes" id="UP000245783"/>
    </source>
</evidence>
<dbReference type="OrthoDB" id="60033at2759"/>
<feature type="compositionally biased region" description="Basic and acidic residues" evidence="9">
    <location>
        <begin position="66"/>
        <end position="79"/>
    </location>
</feature>
<comment type="subcellular location">
    <subcellularLocation>
        <location evidence="1">Nucleus</location>
    </subcellularLocation>
</comment>
<keyword evidence="12" id="KW-1185">Reference proteome</keyword>
<keyword evidence="3" id="KW-0805">Transcription regulation</keyword>
<feature type="compositionally biased region" description="Low complexity" evidence="9">
    <location>
        <begin position="626"/>
        <end position="639"/>
    </location>
</feature>
<dbReference type="PRINTS" id="PR00056">
    <property type="entry name" value="HSFDOMAIN"/>
</dbReference>
<evidence type="ECO:0000256" key="1">
    <source>
        <dbReference type="ARBA" id="ARBA00004123"/>
    </source>
</evidence>
<evidence type="ECO:0000259" key="10">
    <source>
        <dbReference type="SMART" id="SM00415"/>
    </source>
</evidence>
<evidence type="ECO:0000256" key="6">
    <source>
        <dbReference type="ARBA" id="ARBA00023242"/>
    </source>
</evidence>
<feature type="compositionally biased region" description="Low complexity" evidence="9">
    <location>
        <begin position="108"/>
        <end position="131"/>
    </location>
</feature>
<dbReference type="SUPFAM" id="SSF46785">
    <property type="entry name" value="Winged helix' DNA-binding domain"/>
    <property type="match status" value="1"/>
</dbReference>
<feature type="region of interest" description="Disordered" evidence="9">
    <location>
        <begin position="604"/>
        <end position="659"/>
    </location>
</feature>
<evidence type="ECO:0000256" key="4">
    <source>
        <dbReference type="ARBA" id="ARBA00023125"/>
    </source>
</evidence>
<feature type="domain" description="HSF-type DNA-binding" evidence="10">
    <location>
        <begin position="421"/>
        <end position="524"/>
    </location>
</feature>
<dbReference type="SMART" id="SM00415">
    <property type="entry name" value="HSF"/>
    <property type="match status" value="1"/>
</dbReference>
<feature type="region of interest" description="Disordered" evidence="9">
    <location>
        <begin position="1"/>
        <end position="305"/>
    </location>
</feature>
<dbReference type="InterPro" id="IPR036390">
    <property type="entry name" value="WH_DNA-bd_sf"/>
</dbReference>
<dbReference type="EMBL" id="KZ819351">
    <property type="protein sequence ID" value="PWN46358.1"/>
    <property type="molecule type" value="Genomic_DNA"/>
</dbReference>
<keyword evidence="4" id="KW-0238">DNA-binding</keyword>
<dbReference type="PANTHER" id="PTHR10015:SF427">
    <property type="entry name" value="HEAT SHOCK FACTOR PROTEIN"/>
    <property type="match status" value="1"/>
</dbReference>
<evidence type="ECO:0000256" key="3">
    <source>
        <dbReference type="ARBA" id="ARBA00023015"/>
    </source>
</evidence>
<dbReference type="GeneID" id="37039310"/>
<feature type="compositionally biased region" description="Basic and acidic residues" evidence="9">
    <location>
        <begin position="18"/>
        <end position="30"/>
    </location>
</feature>
<dbReference type="Proteomes" id="UP000245783">
    <property type="component" value="Unassembled WGS sequence"/>
</dbReference>
<dbReference type="InParanoid" id="A0A316WBP2"/>
<evidence type="ECO:0000256" key="2">
    <source>
        <dbReference type="ARBA" id="ARBA00006403"/>
    </source>
</evidence>
<keyword evidence="5" id="KW-0804">Transcription</keyword>
<dbReference type="PANTHER" id="PTHR10015">
    <property type="entry name" value="HEAT SHOCK TRANSCRIPTION FACTOR"/>
    <property type="match status" value="1"/>
</dbReference>
<dbReference type="Pfam" id="PF00447">
    <property type="entry name" value="HSF_DNA-bind"/>
    <property type="match status" value="1"/>
</dbReference>
<feature type="compositionally biased region" description="Low complexity" evidence="9">
    <location>
        <begin position="756"/>
        <end position="771"/>
    </location>
</feature>
<proteinExistence type="inferred from homology"/>
<comment type="similarity">
    <text evidence="2 8">Belongs to the HSF family.</text>
</comment>
<comment type="subunit">
    <text evidence="7">Homotrimer. Homotrimerization increases the affinity of HSF1 to DNA. Interacts with transcriptional coregulator SSA1 on chromatin.</text>
</comment>
<evidence type="ECO:0000256" key="7">
    <source>
        <dbReference type="ARBA" id="ARBA00062171"/>
    </source>
</evidence>
<evidence type="ECO:0000313" key="11">
    <source>
        <dbReference type="EMBL" id="PWN46358.1"/>
    </source>
</evidence>
<evidence type="ECO:0000256" key="9">
    <source>
        <dbReference type="SAM" id="MobiDB-lite"/>
    </source>
</evidence>
<evidence type="ECO:0000256" key="8">
    <source>
        <dbReference type="RuleBase" id="RU004020"/>
    </source>
</evidence>
<keyword evidence="6" id="KW-0539">Nucleus</keyword>
<dbReference type="AlphaFoldDB" id="A0A316WBP2"/>
<feature type="compositionally biased region" description="Basic and acidic residues" evidence="9">
    <location>
        <begin position="227"/>
        <end position="252"/>
    </location>
</feature>
<gene>
    <name evidence="11" type="ORF">IE81DRAFT_5512</name>
</gene>
<dbReference type="InterPro" id="IPR036388">
    <property type="entry name" value="WH-like_DNA-bd_sf"/>
</dbReference>
<feature type="compositionally biased region" description="Polar residues" evidence="9">
    <location>
        <begin position="1"/>
        <end position="17"/>
    </location>
</feature>
<dbReference type="RefSeq" id="XP_025373518.1">
    <property type="nucleotide sequence ID" value="XM_025517440.1"/>
</dbReference>
<organism evidence="11 12">
    <name type="scientific">Ceraceosorus guamensis</name>
    <dbReference type="NCBI Taxonomy" id="1522189"/>
    <lineage>
        <taxon>Eukaryota</taxon>
        <taxon>Fungi</taxon>
        <taxon>Dikarya</taxon>
        <taxon>Basidiomycota</taxon>
        <taxon>Ustilaginomycotina</taxon>
        <taxon>Exobasidiomycetes</taxon>
        <taxon>Ceraceosorales</taxon>
        <taxon>Ceraceosoraceae</taxon>
        <taxon>Ceraceosorus</taxon>
    </lineage>
</organism>
<dbReference type="FunFam" id="1.10.10.10:FF:000027">
    <property type="entry name" value="Heat shock transcription factor 1"/>
    <property type="match status" value="1"/>
</dbReference>
<reference evidence="11 12" key="1">
    <citation type="journal article" date="2018" name="Mol. Biol. Evol.">
        <title>Broad Genomic Sampling Reveals a Smut Pathogenic Ancestry of the Fungal Clade Ustilaginomycotina.</title>
        <authorList>
            <person name="Kijpornyongpan T."/>
            <person name="Mondo S.J."/>
            <person name="Barry K."/>
            <person name="Sandor L."/>
            <person name="Lee J."/>
            <person name="Lipzen A."/>
            <person name="Pangilinan J."/>
            <person name="LaButti K."/>
            <person name="Hainaut M."/>
            <person name="Henrissat B."/>
            <person name="Grigoriev I.V."/>
            <person name="Spatafora J.W."/>
            <person name="Aime M.C."/>
        </authorList>
    </citation>
    <scope>NUCLEOTIDE SEQUENCE [LARGE SCALE GENOMIC DNA]</scope>
    <source>
        <strain evidence="11 12">MCA 4658</strain>
    </source>
</reference>